<dbReference type="Gene3D" id="3.30.1950.10">
    <property type="entry name" value="wza like domain"/>
    <property type="match status" value="1"/>
</dbReference>
<evidence type="ECO:0000259" key="17">
    <source>
        <dbReference type="Pfam" id="PF22461"/>
    </source>
</evidence>
<dbReference type="GO" id="GO:0046930">
    <property type="term" value="C:pore complex"/>
    <property type="evidence" value="ECO:0007669"/>
    <property type="project" value="UniProtKB-KW"/>
</dbReference>
<comment type="similarity">
    <text evidence="2">Belongs to the BexD/CtrA/VexA family.</text>
</comment>
<evidence type="ECO:0000256" key="12">
    <source>
        <dbReference type="ARBA" id="ARBA00023139"/>
    </source>
</evidence>
<dbReference type="Proteomes" id="UP000309544">
    <property type="component" value="Unassembled WGS sequence"/>
</dbReference>
<name>A0A5C4S2P0_PROVB</name>
<evidence type="ECO:0000256" key="4">
    <source>
        <dbReference type="ARBA" id="ARBA00022452"/>
    </source>
</evidence>
<evidence type="ECO:0000256" key="7">
    <source>
        <dbReference type="ARBA" id="ARBA00022729"/>
    </source>
</evidence>
<keyword evidence="14" id="KW-0449">Lipoprotein</keyword>
<evidence type="ECO:0000256" key="3">
    <source>
        <dbReference type="ARBA" id="ARBA00022448"/>
    </source>
</evidence>
<dbReference type="Gene3D" id="3.10.560.10">
    <property type="entry name" value="Outer membrane lipoprotein wza domain like"/>
    <property type="match status" value="2"/>
</dbReference>
<dbReference type="InterPro" id="IPR003715">
    <property type="entry name" value="Poly_export_N"/>
</dbReference>
<keyword evidence="7" id="KW-0732">Signal</keyword>
<gene>
    <name evidence="18" type="ORF">FGF68_05410</name>
</gene>
<protein>
    <submittedName>
        <fullName evidence="18">Sugar transporter</fullName>
    </submittedName>
</protein>
<reference evidence="18 19" key="1">
    <citation type="submission" date="2019-05" db="EMBL/GenBank/DDBJ databases">
        <title>Draft Whole-Genome sequence of the green sulfur bacterium Prosthecochloris vibrioformis DSM 260.</title>
        <authorList>
            <person name="Meyer T.E."/>
            <person name="Kyndt J.A."/>
        </authorList>
    </citation>
    <scope>NUCLEOTIDE SEQUENCE [LARGE SCALE GENOMIC DNA]</scope>
    <source>
        <strain evidence="18 19">DSM 260</strain>
    </source>
</reference>
<evidence type="ECO:0000256" key="2">
    <source>
        <dbReference type="ARBA" id="ARBA00009450"/>
    </source>
</evidence>
<accession>A0A5C4S2P0</accession>
<evidence type="ECO:0000256" key="6">
    <source>
        <dbReference type="ARBA" id="ARBA00022692"/>
    </source>
</evidence>
<dbReference type="AlphaFoldDB" id="A0A5C4S2P0"/>
<evidence type="ECO:0000256" key="11">
    <source>
        <dbReference type="ARBA" id="ARBA00023136"/>
    </source>
</evidence>
<keyword evidence="9" id="KW-0406">Ion transport</keyword>
<dbReference type="Pfam" id="PF22461">
    <property type="entry name" value="SLBB_2"/>
    <property type="match status" value="1"/>
</dbReference>
<keyword evidence="12" id="KW-0564">Palmitate</keyword>
<keyword evidence="8" id="KW-0625">Polysaccharide transport</keyword>
<evidence type="ECO:0000256" key="1">
    <source>
        <dbReference type="ARBA" id="ARBA00004571"/>
    </source>
</evidence>
<comment type="caution">
    <text evidence="18">The sequence shown here is derived from an EMBL/GenBank/DDBJ whole genome shotgun (WGS) entry which is preliminary data.</text>
</comment>
<dbReference type="PANTHER" id="PTHR33619:SF3">
    <property type="entry name" value="POLYSACCHARIDE EXPORT PROTEIN GFCE-RELATED"/>
    <property type="match status" value="1"/>
</dbReference>
<keyword evidence="11" id="KW-0472">Membrane</keyword>
<proteinExistence type="inferred from homology"/>
<evidence type="ECO:0000256" key="13">
    <source>
        <dbReference type="ARBA" id="ARBA00023237"/>
    </source>
</evidence>
<keyword evidence="5 18" id="KW-0762">Sugar transport</keyword>
<keyword evidence="3" id="KW-0813">Transport</keyword>
<keyword evidence="10" id="KW-0626">Porin</keyword>
<dbReference type="InterPro" id="IPR019554">
    <property type="entry name" value="Soluble_ligand-bd"/>
</dbReference>
<dbReference type="GO" id="GO:0006811">
    <property type="term" value="P:monoatomic ion transport"/>
    <property type="evidence" value="ECO:0007669"/>
    <property type="project" value="UniProtKB-KW"/>
</dbReference>
<dbReference type="InterPro" id="IPR054765">
    <property type="entry name" value="SLBB_dom"/>
</dbReference>
<evidence type="ECO:0000256" key="14">
    <source>
        <dbReference type="ARBA" id="ARBA00023288"/>
    </source>
</evidence>
<organism evidence="18 19">
    <name type="scientific">Prosthecochloris vibrioformis</name>
    <name type="common">Chlorobium vibrioforme</name>
    <dbReference type="NCBI Taxonomy" id="1098"/>
    <lineage>
        <taxon>Bacteria</taxon>
        <taxon>Pseudomonadati</taxon>
        <taxon>Chlorobiota</taxon>
        <taxon>Chlorobiia</taxon>
        <taxon>Chlorobiales</taxon>
        <taxon>Chlorobiaceae</taxon>
        <taxon>Prosthecochloris</taxon>
    </lineage>
</organism>
<evidence type="ECO:0000259" key="16">
    <source>
        <dbReference type="Pfam" id="PF10531"/>
    </source>
</evidence>
<evidence type="ECO:0000259" key="15">
    <source>
        <dbReference type="Pfam" id="PF02563"/>
    </source>
</evidence>
<sequence length="367" mass="40490">MQIPVLLAIIGVIILQFMLVSCGSIDPKPNYIPVPEAADPEKEFSMKRPDTNPVFAKKESLEKMQQDERAFEYQIGPGDILGLAVWRRPELSAERLIVSPDGYISAPRVGMIPVAGKTSEEVKDAITTTLEALYTKPEVTVQIHEFNNNKAYVLGNVNSPGMVRFTGKGTLLEGLSLAGGVPKEEQMTRCSIIRGNDQVIWIDLKDLLANGNMSLNTTIRNNDVIYVPSRTHDMVYIMGEVQSPGALQLHDGMSVLKAVMMAGGMMRTANAQKVFIIRQREVNGAVVEVNLEDLIANADFSQNYILIPDDIIFVSPTGMAKFNYSLDNIVPSLQVLSLGTSNAESFGLMQELRKKLWEQEGFVNPSE</sequence>
<evidence type="ECO:0000256" key="5">
    <source>
        <dbReference type="ARBA" id="ARBA00022597"/>
    </source>
</evidence>
<feature type="domain" description="SLBB" evidence="17">
    <location>
        <begin position="235"/>
        <end position="314"/>
    </location>
</feature>
<dbReference type="GO" id="GO:0015159">
    <property type="term" value="F:polysaccharide transmembrane transporter activity"/>
    <property type="evidence" value="ECO:0007669"/>
    <property type="project" value="InterPro"/>
</dbReference>
<evidence type="ECO:0000256" key="10">
    <source>
        <dbReference type="ARBA" id="ARBA00023114"/>
    </source>
</evidence>
<dbReference type="Pfam" id="PF10531">
    <property type="entry name" value="SLBB"/>
    <property type="match status" value="1"/>
</dbReference>
<keyword evidence="19" id="KW-1185">Reference proteome</keyword>
<keyword evidence="4" id="KW-1134">Transmembrane beta strand</keyword>
<dbReference type="InterPro" id="IPR049712">
    <property type="entry name" value="Poly_export"/>
</dbReference>
<dbReference type="EMBL" id="VDCI01000003">
    <property type="protein sequence ID" value="TNJ37011.1"/>
    <property type="molecule type" value="Genomic_DNA"/>
</dbReference>
<dbReference type="GO" id="GO:0009279">
    <property type="term" value="C:cell outer membrane"/>
    <property type="evidence" value="ECO:0007669"/>
    <property type="project" value="UniProtKB-SubCell"/>
</dbReference>
<evidence type="ECO:0000313" key="18">
    <source>
        <dbReference type="EMBL" id="TNJ37011.1"/>
    </source>
</evidence>
<dbReference type="PANTHER" id="PTHR33619">
    <property type="entry name" value="POLYSACCHARIDE EXPORT PROTEIN GFCE-RELATED"/>
    <property type="match status" value="1"/>
</dbReference>
<keyword evidence="13" id="KW-0998">Cell outer membrane</keyword>
<evidence type="ECO:0000256" key="9">
    <source>
        <dbReference type="ARBA" id="ARBA00023065"/>
    </source>
</evidence>
<dbReference type="Pfam" id="PF02563">
    <property type="entry name" value="Poly_export"/>
    <property type="match status" value="1"/>
</dbReference>
<evidence type="ECO:0000256" key="8">
    <source>
        <dbReference type="ARBA" id="ARBA00023047"/>
    </source>
</evidence>
<feature type="domain" description="Polysaccharide export protein N-terminal" evidence="15">
    <location>
        <begin position="72"/>
        <end position="143"/>
    </location>
</feature>
<feature type="domain" description="Soluble ligand binding" evidence="16">
    <location>
        <begin position="151"/>
        <end position="203"/>
    </location>
</feature>
<evidence type="ECO:0000313" key="19">
    <source>
        <dbReference type="Proteomes" id="UP000309544"/>
    </source>
</evidence>
<dbReference type="RefSeq" id="WP_139626477.1">
    <property type="nucleotide sequence ID" value="NZ_VDCI01000003.1"/>
</dbReference>
<keyword evidence="6" id="KW-0812">Transmembrane</keyword>
<dbReference type="GO" id="GO:0015288">
    <property type="term" value="F:porin activity"/>
    <property type="evidence" value="ECO:0007669"/>
    <property type="project" value="UniProtKB-KW"/>
</dbReference>
<comment type="subcellular location">
    <subcellularLocation>
        <location evidence="1">Cell outer membrane</location>
        <topology evidence="1">Multi-pass membrane protein</topology>
    </subcellularLocation>
</comment>